<dbReference type="NCBIfam" id="TIGR02604">
    <property type="entry name" value="Piru_Ver_Nterm"/>
    <property type="match status" value="1"/>
</dbReference>
<dbReference type="InterPro" id="IPR009056">
    <property type="entry name" value="Cyt_c-like_dom"/>
</dbReference>
<evidence type="ECO:0000256" key="1">
    <source>
        <dbReference type="ARBA" id="ARBA00022617"/>
    </source>
</evidence>
<dbReference type="PROSITE" id="PS51007">
    <property type="entry name" value="CYTC"/>
    <property type="match status" value="1"/>
</dbReference>
<dbReference type="InterPro" id="IPR036909">
    <property type="entry name" value="Cyt_c-like_dom_sf"/>
</dbReference>
<feature type="compositionally biased region" description="Basic and acidic residues" evidence="5">
    <location>
        <begin position="94"/>
        <end position="104"/>
    </location>
</feature>
<dbReference type="EMBL" id="CP037421">
    <property type="protein sequence ID" value="QDT27724.1"/>
    <property type="molecule type" value="Genomic_DNA"/>
</dbReference>
<dbReference type="Gene3D" id="2.120.10.30">
    <property type="entry name" value="TolB, C-terminal domain"/>
    <property type="match status" value="1"/>
</dbReference>
<proteinExistence type="predicted"/>
<sequence precursor="true">MNPLLPERSRFCCVMFFTLFCCLSATRAFAQGFPPEQAVQRMTVADGYEVQLVASEPLVRQPVAIDFDDRGRLWVIQYLQYPNPAGLKRVKVDQHTRSQYDRVPEPPPHGPRGADRLTILEDTDHDGQFDQAHDFVNGLNLASGFALGNGGVYVLQAPYLLFYPDRNRDDKPDGDPEVLLKGFGLDDASAVANSLTWGPDGWLYGCQGSTVTARIRGVKFVQAIWRYHPRTKAFELFAEGGGNMWGLDFDRQGNLLASTNLGGFVLLHIVQEGYYWKQFSKHGPLRNPFTFGYFDHAPHQNFKGGHVTVGGTVYQGTSLPASLQGKYISGNLLGHEIQFHTLIPDGTSFRTQHGGTLVQANDSWFAPTDLTVGPDGAIYFTDWHDKRTAHPNPDADWDRSNGRIYRLHGRGVKAAPFLQVHALESQQLLALLKQPNEWYVRAARRELITRQDPHVPAMLKTQLHQQHSDHQTLQLLWTLASLDGLDDPTALQLLQHPAPAVRSWTIRLLGDRRAVSPTIAERFIQLAQTDASPRVRSQLASTAARLPADPALEITQSILKRNLDRSDPHIPLLLWWAIEKQALTAIDDVEQRFVTTEAWQQPFVSEFILERLMKRYAAAATPRTLEVCQKLLTTAPNAKQNQLLQALDTGLALSGQGQLKPEQIPAALAKQLAARWRAHPENLVLMQLNARLGNPAVLKQALDIAVNDSQPLAQRTAMLKFLQQFGNESVIVPLLPLLDAQQPASLRQQAMLVLSRYADPRISQTLLISYPDYDASSQTQARRVLFTRQPWALAFLRQVDQRKLPAAELDLQELTTLNSLGNKTITGLTAKHWGQINQSDSQHKITEIRRVRFLLKHPGNAQRGSQLFQKQCGTCHQLHGTGNKLGPDLTTANRGDLNYLLESIIDPNRFVRKEYVSSVVVTRDGRVITGIIKVDQPDQIRIANNKNELTTIRRDDIEEIHDSPVSLMPEKILKQLSEQELQDLFAYLQRPAPKKD</sequence>
<evidence type="ECO:0000256" key="6">
    <source>
        <dbReference type="SAM" id="SignalP"/>
    </source>
</evidence>
<evidence type="ECO:0000256" key="5">
    <source>
        <dbReference type="SAM" id="MobiDB-lite"/>
    </source>
</evidence>
<dbReference type="NCBIfam" id="TIGR02603">
    <property type="entry name" value="CxxCH_TIGR02603"/>
    <property type="match status" value="1"/>
</dbReference>
<dbReference type="GO" id="GO:0046872">
    <property type="term" value="F:metal ion binding"/>
    <property type="evidence" value="ECO:0007669"/>
    <property type="project" value="UniProtKB-KW"/>
</dbReference>
<dbReference type="InterPro" id="IPR016024">
    <property type="entry name" value="ARM-type_fold"/>
</dbReference>
<dbReference type="SUPFAM" id="SSF46626">
    <property type="entry name" value="Cytochrome c"/>
    <property type="match status" value="1"/>
</dbReference>
<dbReference type="SUPFAM" id="SSF48371">
    <property type="entry name" value="ARM repeat"/>
    <property type="match status" value="1"/>
</dbReference>
<protein>
    <submittedName>
        <fullName evidence="8">Cytochrome c</fullName>
    </submittedName>
</protein>
<feature type="domain" description="Cytochrome c" evidence="7">
    <location>
        <begin position="859"/>
        <end position="992"/>
    </location>
</feature>
<dbReference type="InterPro" id="IPR055557">
    <property type="entry name" value="DUF7133"/>
</dbReference>
<evidence type="ECO:0000256" key="4">
    <source>
        <dbReference type="PROSITE-ProRule" id="PRU00433"/>
    </source>
</evidence>
<reference evidence="8 9" key="1">
    <citation type="submission" date="2019-03" db="EMBL/GenBank/DDBJ databases">
        <title>Deep-cultivation of Planctomycetes and their phenomic and genomic characterization uncovers novel biology.</title>
        <authorList>
            <person name="Wiegand S."/>
            <person name="Jogler M."/>
            <person name="Boedeker C."/>
            <person name="Pinto D."/>
            <person name="Vollmers J."/>
            <person name="Rivas-Marin E."/>
            <person name="Kohn T."/>
            <person name="Peeters S.H."/>
            <person name="Heuer A."/>
            <person name="Rast P."/>
            <person name="Oberbeckmann S."/>
            <person name="Bunk B."/>
            <person name="Jeske O."/>
            <person name="Meyerdierks A."/>
            <person name="Storesund J.E."/>
            <person name="Kallscheuer N."/>
            <person name="Luecker S."/>
            <person name="Lage O.M."/>
            <person name="Pohl T."/>
            <person name="Merkel B.J."/>
            <person name="Hornburger P."/>
            <person name="Mueller R.-W."/>
            <person name="Bruemmer F."/>
            <person name="Labrenz M."/>
            <person name="Spormann A.M."/>
            <person name="Op den Camp H."/>
            <person name="Overmann J."/>
            <person name="Amann R."/>
            <person name="Jetten M.S.M."/>
            <person name="Mascher T."/>
            <person name="Medema M.H."/>
            <person name="Devos D.P."/>
            <person name="Kaster A.-K."/>
            <person name="Ovreas L."/>
            <person name="Rohde M."/>
            <person name="Galperin M.Y."/>
            <person name="Jogler C."/>
        </authorList>
    </citation>
    <scope>NUCLEOTIDE SEQUENCE [LARGE SCALE GENOMIC DNA]</scope>
    <source>
        <strain evidence="8 9">Enr10</strain>
    </source>
</reference>
<dbReference type="Gene3D" id="1.25.10.10">
    <property type="entry name" value="Leucine-rich Repeat Variant"/>
    <property type="match status" value="1"/>
</dbReference>
<organism evidence="8 9">
    <name type="scientific">Gimesia panareensis</name>
    <dbReference type="NCBI Taxonomy" id="2527978"/>
    <lineage>
        <taxon>Bacteria</taxon>
        <taxon>Pseudomonadati</taxon>
        <taxon>Planctomycetota</taxon>
        <taxon>Planctomycetia</taxon>
        <taxon>Planctomycetales</taxon>
        <taxon>Planctomycetaceae</taxon>
        <taxon>Gimesia</taxon>
    </lineage>
</organism>
<feature type="region of interest" description="Disordered" evidence="5">
    <location>
        <begin position="94"/>
        <end position="115"/>
    </location>
</feature>
<dbReference type="InterPro" id="IPR011989">
    <property type="entry name" value="ARM-like"/>
</dbReference>
<gene>
    <name evidence="8" type="ORF">Enr10x_30440</name>
</gene>
<dbReference type="SUPFAM" id="SSF50952">
    <property type="entry name" value="Soluble quinoprotein glucose dehydrogenase"/>
    <property type="match status" value="1"/>
</dbReference>
<accession>A0A517Q7W9</accession>
<dbReference type="PANTHER" id="PTHR33546:SF1">
    <property type="entry name" value="LARGE, MULTIFUNCTIONAL SECRETED PROTEIN"/>
    <property type="match status" value="1"/>
</dbReference>
<dbReference type="RefSeq" id="WP_145450401.1">
    <property type="nucleotide sequence ID" value="NZ_CP037421.1"/>
</dbReference>
<dbReference type="Proteomes" id="UP000315647">
    <property type="component" value="Chromosome"/>
</dbReference>
<keyword evidence="9" id="KW-1185">Reference proteome</keyword>
<dbReference type="GO" id="GO:0020037">
    <property type="term" value="F:heme binding"/>
    <property type="evidence" value="ECO:0007669"/>
    <property type="project" value="InterPro"/>
</dbReference>
<feature type="chain" id="PRO_5021990509" evidence="6">
    <location>
        <begin position="31"/>
        <end position="996"/>
    </location>
</feature>
<keyword evidence="3 4" id="KW-0408">Iron</keyword>
<dbReference type="Pfam" id="PF23500">
    <property type="entry name" value="DUF7133"/>
    <property type="match status" value="1"/>
</dbReference>
<name>A0A517Q7W9_9PLAN</name>
<evidence type="ECO:0000256" key="3">
    <source>
        <dbReference type="ARBA" id="ARBA00023004"/>
    </source>
</evidence>
<dbReference type="InterPro" id="IPR011042">
    <property type="entry name" value="6-blade_b-propeller_TolB-like"/>
</dbReference>
<dbReference type="InterPro" id="IPR013428">
    <property type="entry name" value="Membrane-bound_put_N"/>
</dbReference>
<dbReference type="InterPro" id="IPR011041">
    <property type="entry name" value="Quinoprot_gluc/sorb_DH_b-prop"/>
</dbReference>
<keyword evidence="6" id="KW-0732">Signal</keyword>
<feature type="signal peptide" evidence="6">
    <location>
        <begin position="1"/>
        <end position="30"/>
    </location>
</feature>
<keyword evidence="2 4" id="KW-0479">Metal-binding</keyword>
<dbReference type="Pfam" id="PF00034">
    <property type="entry name" value="Cytochrom_C"/>
    <property type="match status" value="1"/>
</dbReference>
<dbReference type="AlphaFoldDB" id="A0A517Q7W9"/>
<dbReference type="GO" id="GO:0009055">
    <property type="term" value="F:electron transfer activity"/>
    <property type="evidence" value="ECO:0007669"/>
    <property type="project" value="InterPro"/>
</dbReference>
<evidence type="ECO:0000313" key="9">
    <source>
        <dbReference type="Proteomes" id="UP000315647"/>
    </source>
</evidence>
<evidence type="ECO:0000256" key="2">
    <source>
        <dbReference type="ARBA" id="ARBA00022723"/>
    </source>
</evidence>
<dbReference type="Gene3D" id="1.10.760.10">
    <property type="entry name" value="Cytochrome c-like domain"/>
    <property type="match status" value="1"/>
</dbReference>
<keyword evidence="1 4" id="KW-0349">Heme</keyword>
<dbReference type="InterPro" id="IPR013427">
    <property type="entry name" value="Haem-bd_dom_put"/>
</dbReference>
<dbReference type="PANTHER" id="PTHR33546">
    <property type="entry name" value="LARGE, MULTIFUNCTIONAL SECRETED PROTEIN-RELATED"/>
    <property type="match status" value="1"/>
</dbReference>
<evidence type="ECO:0000259" key="7">
    <source>
        <dbReference type="PROSITE" id="PS51007"/>
    </source>
</evidence>
<evidence type="ECO:0000313" key="8">
    <source>
        <dbReference type="EMBL" id="QDT27724.1"/>
    </source>
</evidence>